<dbReference type="STRING" id="926571.NVIE_008220"/>
<evidence type="ECO:0000259" key="1">
    <source>
        <dbReference type="Pfam" id="PF00158"/>
    </source>
</evidence>
<dbReference type="GO" id="GO:0004672">
    <property type="term" value="F:protein kinase activity"/>
    <property type="evidence" value="ECO:0007669"/>
    <property type="project" value="TreeGrafter"/>
</dbReference>
<dbReference type="GO" id="GO:0006355">
    <property type="term" value="P:regulation of DNA-templated transcription"/>
    <property type="evidence" value="ECO:0007669"/>
    <property type="project" value="InterPro"/>
</dbReference>
<dbReference type="Gene3D" id="3.40.50.300">
    <property type="entry name" value="P-loop containing nucleotide triphosphate hydrolases"/>
    <property type="match status" value="1"/>
</dbReference>
<gene>
    <name evidence="2" type="ORF">NVIE_008220</name>
</gene>
<feature type="domain" description="Sigma-54 factor interaction" evidence="1">
    <location>
        <begin position="229"/>
        <end position="305"/>
    </location>
</feature>
<reference evidence="2 3" key="1">
    <citation type="journal article" date="2014" name="Int. J. Syst. Evol. Microbiol.">
        <title>Nitrososphaera viennensis gen. nov., sp. nov., an aerobic and mesophilic, ammonia-oxidizing archaeon from soil and a member of the archaeal phylum Thaumarchaeota.</title>
        <authorList>
            <person name="Stieglmeier M."/>
            <person name="Klingl A."/>
            <person name="Alves R.J."/>
            <person name="Rittmann S.K."/>
            <person name="Melcher M."/>
            <person name="Leisch N."/>
            <person name="Schleper C."/>
        </authorList>
    </citation>
    <scope>NUCLEOTIDE SEQUENCE [LARGE SCALE GENOMIC DNA]</scope>
    <source>
        <strain evidence="2">EN76</strain>
    </source>
</reference>
<dbReference type="EMBL" id="CP007536">
    <property type="protein sequence ID" value="AIC15040.1"/>
    <property type="molecule type" value="Genomic_DNA"/>
</dbReference>
<evidence type="ECO:0000313" key="2">
    <source>
        <dbReference type="EMBL" id="AIC15040.1"/>
    </source>
</evidence>
<protein>
    <submittedName>
        <fullName evidence="2">Putative Mg-chelatase subunit</fullName>
    </submittedName>
</protein>
<proteinExistence type="predicted"/>
<sequence>MRAEKIRLTNMSISKIEETVHRSYTSKPKYSEVMPGVPEDYKQLKTLGDLLKVNYKHVTVEEQLRGNLVAKLKAGEHPYPGIIGYDDDVVPAVNRAILSGHDVLLVGQIGQAKTKIAEAIARNLLSPIPVVRGTVTNDIPTSMPEEHLAALLADKEVVRTVPEFTVSRECEDIIRQDKLETKIDWLSGADRFKYILSTPDISVKDLVGQIDAIKIAKKGVELYSMESYSAGQLLQARHGILCIDELPVLDPRKQVSLLSVLQEGRFTTGAYPVVFKPDVKIIATANPIDYTHSGKIIEPLFDRLKSHVDTHYPKTVNDEMLIIAQETRVADPKNVFLPVFIVKAIAKITQATRAHHDVNHDKGVSVRMAVHSMEMMIGEAERTRSIIYGIKAVPRFCDIHCIHQSSKFELAEMEDTRENRRNVLDSVIDATLKEVSLEYVEKISPEQIAKMKNEFAKNKAFQVSQVLPGGKKADTSDYESQLTKFPALKAAVAETLSAIKDEQKQLAEQAKQLGIRTDSIAIQDLNGEFTAAVTEVVLEGLRHIQPPLLDKKDNSYALAQ</sequence>
<dbReference type="InterPro" id="IPR027417">
    <property type="entry name" value="P-loop_NTPase"/>
</dbReference>
<dbReference type="AlphaFoldDB" id="A0A060HIB4"/>
<evidence type="ECO:0000313" key="3">
    <source>
        <dbReference type="Proteomes" id="UP000027093"/>
    </source>
</evidence>
<dbReference type="InterPro" id="IPR002078">
    <property type="entry name" value="Sigma_54_int"/>
</dbReference>
<dbReference type="Proteomes" id="UP000027093">
    <property type="component" value="Chromosome"/>
</dbReference>
<dbReference type="GO" id="GO:0005524">
    <property type="term" value="F:ATP binding"/>
    <property type="evidence" value="ECO:0007669"/>
    <property type="project" value="InterPro"/>
</dbReference>
<dbReference type="SUPFAM" id="SSF52540">
    <property type="entry name" value="P-loop containing nucleoside triphosphate hydrolases"/>
    <property type="match status" value="1"/>
</dbReference>
<dbReference type="KEGG" id="nvn:NVIE_008220"/>
<dbReference type="Pfam" id="PF00158">
    <property type="entry name" value="Sigma54_activat"/>
    <property type="match status" value="1"/>
</dbReference>
<dbReference type="PANTHER" id="PTHR30267:SF2">
    <property type="entry name" value="PROTEIN PRKA"/>
    <property type="match status" value="1"/>
</dbReference>
<organism evidence="2 3">
    <name type="scientific">Nitrososphaera viennensis EN76</name>
    <dbReference type="NCBI Taxonomy" id="926571"/>
    <lineage>
        <taxon>Archaea</taxon>
        <taxon>Nitrososphaerota</taxon>
        <taxon>Nitrososphaeria</taxon>
        <taxon>Nitrososphaerales</taxon>
        <taxon>Nitrososphaeraceae</taxon>
        <taxon>Nitrososphaera</taxon>
    </lineage>
</organism>
<keyword evidence="3" id="KW-1185">Reference proteome</keyword>
<name>A0A060HIB4_9ARCH</name>
<accession>A0A060HIB4</accession>
<dbReference type="HOGENOM" id="CLU_043779_0_0_2"/>
<dbReference type="PANTHER" id="PTHR30267">
    <property type="entry name" value="PROTEIN KINASE PRKA"/>
    <property type="match status" value="1"/>
</dbReference>